<keyword evidence="2 7" id="KW-0812">Transmembrane</keyword>
<evidence type="ECO:0000313" key="9">
    <source>
        <dbReference type="EMBL" id="TID16456.1"/>
    </source>
</evidence>
<evidence type="ECO:0000313" key="10">
    <source>
        <dbReference type="Proteomes" id="UP000298493"/>
    </source>
</evidence>
<feature type="transmembrane region" description="Helical" evidence="7">
    <location>
        <begin position="253"/>
        <end position="278"/>
    </location>
</feature>
<comment type="caution">
    <text evidence="9">The sequence shown here is derived from an EMBL/GenBank/DDBJ whole genome shotgun (WGS) entry which is preliminary data.</text>
</comment>
<name>A0A4Z1NKU4_9PEZI</name>
<feature type="transmembrane region" description="Helical" evidence="7">
    <location>
        <begin position="220"/>
        <end position="241"/>
    </location>
</feature>
<dbReference type="PANTHER" id="PTHR33048:SF129">
    <property type="entry name" value="INTEGRAL MEMBRANE PROTEIN-RELATED"/>
    <property type="match status" value="1"/>
</dbReference>
<evidence type="ECO:0000256" key="4">
    <source>
        <dbReference type="ARBA" id="ARBA00023136"/>
    </source>
</evidence>
<dbReference type="PANTHER" id="PTHR33048">
    <property type="entry name" value="PTH11-LIKE INTEGRAL MEMBRANE PROTEIN (AFU_ORTHOLOGUE AFUA_5G11245)"/>
    <property type="match status" value="1"/>
</dbReference>
<keyword evidence="3 7" id="KW-1133">Transmembrane helix</keyword>
<evidence type="ECO:0000256" key="7">
    <source>
        <dbReference type="SAM" id="Phobius"/>
    </source>
</evidence>
<dbReference type="AlphaFoldDB" id="A0A4Z1NKU4"/>
<feature type="transmembrane region" description="Helical" evidence="7">
    <location>
        <begin position="187"/>
        <end position="208"/>
    </location>
</feature>
<protein>
    <recommendedName>
        <fullName evidence="8">Rhodopsin domain-containing protein</fullName>
    </recommendedName>
</protein>
<evidence type="ECO:0000256" key="6">
    <source>
        <dbReference type="SAM" id="MobiDB-lite"/>
    </source>
</evidence>
<evidence type="ECO:0000259" key="8">
    <source>
        <dbReference type="Pfam" id="PF20684"/>
    </source>
</evidence>
<dbReference type="Proteomes" id="UP000298493">
    <property type="component" value="Unassembled WGS sequence"/>
</dbReference>
<keyword evidence="10" id="KW-1185">Reference proteome</keyword>
<dbReference type="GO" id="GO:0016020">
    <property type="term" value="C:membrane"/>
    <property type="evidence" value="ECO:0007669"/>
    <property type="project" value="UniProtKB-SubCell"/>
</dbReference>
<evidence type="ECO:0000256" key="2">
    <source>
        <dbReference type="ARBA" id="ARBA00022692"/>
    </source>
</evidence>
<keyword evidence="4 7" id="KW-0472">Membrane</keyword>
<sequence length="401" mass="44247">MDLGNHERRTWMPAYALTIQALSTLLVGIRFLSRVNKTGGSFGLDDVFIAIAWAIATVNIGLVIKFSYSFGLDRHIWDVPLSQWAKGAEYSFIMAGLFVWSSCLTKISILLFYRRLVAGTASKRFIRAVWAGILFIVAFSIVLFTLLWTACTTLEAHWMRLDPKYVITHSGKYKCSSVEKSQGVAQFGGVLSVVTDFYTVALPAVLLFRTKLSRRQRIGLLGVFALGALVVIAGVIRTIQLSKVQGFDFDKTWLGFNVFVAGIAEGNIGIICACAPSIKSCFRAYFRDHSTHVEMEGRQSSASDERRLVSRGTTGEISLGSKTARKSLMVPLKSVASLKNGESKCDESVNIEELYDPDIGPDVPKKDGESPVLGSRPSRVYFTITDEDALPLSEFPMPPRT</sequence>
<feature type="region of interest" description="Disordered" evidence="6">
    <location>
        <begin position="356"/>
        <end position="377"/>
    </location>
</feature>
<feature type="transmembrane region" description="Helical" evidence="7">
    <location>
        <begin position="90"/>
        <end position="113"/>
    </location>
</feature>
<comment type="subcellular location">
    <subcellularLocation>
        <location evidence="1">Membrane</location>
        <topology evidence="1">Multi-pass membrane protein</topology>
    </subcellularLocation>
</comment>
<proteinExistence type="inferred from homology"/>
<dbReference type="InterPro" id="IPR049326">
    <property type="entry name" value="Rhodopsin_dom_fungi"/>
</dbReference>
<accession>A0A4Z1NKU4</accession>
<evidence type="ECO:0000256" key="5">
    <source>
        <dbReference type="ARBA" id="ARBA00038359"/>
    </source>
</evidence>
<dbReference type="EMBL" id="SNSC02000018">
    <property type="protein sequence ID" value="TID16456.1"/>
    <property type="molecule type" value="Genomic_DNA"/>
</dbReference>
<organism evidence="9 10">
    <name type="scientific">Venturia nashicola</name>
    <dbReference type="NCBI Taxonomy" id="86259"/>
    <lineage>
        <taxon>Eukaryota</taxon>
        <taxon>Fungi</taxon>
        <taxon>Dikarya</taxon>
        <taxon>Ascomycota</taxon>
        <taxon>Pezizomycotina</taxon>
        <taxon>Dothideomycetes</taxon>
        <taxon>Pleosporomycetidae</taxon>
        <taxon>Venturiales</taxon>
        <taxon>Venturiaceae</taxon>
        <taxon>Venturia</taxon>
    </lineage>
</organism>
<evidence type="ECO:0000256" key="1">
    <source>
        <dbReference type="ARBA" id="ARBA00004141"/>
    </source>
</evidence>
<feature type="transmembrane region" description="Helical" evidence="7">
    <location>
        <begin position="125"/>
        <end position="150"/>
    </location>
</feature>
<reference evidence="9 10" key="1">
    <citation type="submission" date="2019-04" db="EMBL/GenBank/DDBJ databases">
        <title>High contiguity whole genome sequence and gene annotation resource for two Venturia nashicola isolates.</title>
        <authorList>
            <person name="Prokchorchik M."/>
            <person name="Won K."/>
            <person name="Lee Y."/>
            <person name="Choi E.D."/>
            <person name="Segonzac C."/>
            <person name="Sohn K.H."/>
        </authorList>
    </citation>
    <scope>NUCLEOTIDE SEQUENCE [LARGE SCALE GENOMIC DNA]</scope>
    <source>
        <strain evidence="9 10">PRI2</strain>
    </source>
</reference>
<comment type="similarity">
    <text evidence="5">Belongs to the SAT4 family.</text>
</comment>
<feature type="transmembrane region" description="Helical" evidence="7">
    <location>
        <begin position="12"/>
        <end position="32"/>
    </location>
</feature>
<evidence type="ECO:0000256" key="3">
    <source>
        <dbReference type="ARBA" id="ARBA00022989"/>
    </source>
</evidence>
<dbReference type="InterPro" id="IPR052337">
    <property type="entry name" value="SAT4-like"/>
</dbReference>
<gene>
    <name evidence="9" type="ORF">E6O75_ATG11574</name>
</gene>
<dbReference type="STRING" id="86259.A0A4Z1NKU4"/>
<dbReference type="Pfam" id="PF20684">
    <property type="entry name" value="Fung_rhodopsin"/>
    <property type="match status" value="1"/>
</dbReference>
<feature type="domain" description="Rhodopsin" evidence="8">
    <location>
        <begin position="29"/>
        <end position="283"/>
    </location>
</feature>
<feature type="transmembrane region" description="Helical" evidence="7">
    <location>
        <begin position="44"/>
        <end position="70"/>
    </location>
</feature>